<keyword evidence="1" id="KW-0472">Membrane</keyword>
<comment type="caution">
    <text evidence="2">The sequence shown here is derived from an EMBL/GenBank/DDBJ whole genome shotgun (WGS) entry which is preliminary data.</text>
</comment>
<feature type="transmembrane region" description="Helical" evidence="1">
    <location>
        <begin position="43"/>
        <end position="63"/>
    </location>
</feature>
<gene>
    <name evidence="2" type="ORF">PEDI_14070</name>
</gene>
<evidence type="ECO:0000313" key="3">
    <source>
        <dbReference type="Proteomes" id="UP001310022"/>
    </source>
</evidence>
<organism evidence="2 3">
    <name type="scientific">Persicobacter diffluens</name>
    <dbReference type="NCBI Taxonomy" id="981"/>
    <lineage>
        <taxon>Bacteria</taxon>
        <taxon>Pseudomonadati</taxon>
        <taxon>Bacteroidota</taxon>
        <taxon>Cytophagia</taxon>
        <taxon>Cytophagales</taxon>
        <taxon>Persicobacteraceae</taxon>
        <taxon>Persicobacter</taxon>
    </lineage>
</organism>
<keyword evidence="3" id="KW-1185">Reference proteome</keyword>
<feature type="transmembrane region" description="Helical" evidence="1">
    <location>
        <begin position="137"/>
        <end position="159"/>
    </location>
</feature>
<accession>A0AAN4VXZ1</accession>
<sequence length="163" mass="18555">MEYKAFRNRYLIKLTIINILMNGLVAAIMYLPKDEISVFEGKGLYVDFLGTAFFMPLILGTIIQKDINNSLANYSFLSDYKPMLHKWLNNRLGSLLLNNSRPQLLFSIFSLAFWGIISALGFYGVHLVLVLPWEGVIMKALFGGMVALSLNFLMATFFLEKQI</sequence>
<dbReference type="RefSeq" id="WP_338236518.1">
    <property type="nucleotide sequence ID" value="NZ_BQKE01000001.1"/>
</dbReference>
<dbReference type="AlphaFoldDB" id="A0AAN4VXZ1"/>
<dbReference type="EMBL" id="BQKE01000001">
    <property type="protein sequence ID" value="GJM60855.1"/>
    <property type="molecule type" value="Genomic_DNA"/>
</dbReference>
<evidence type="ECO:0000313" key="2">
    <source>
        <dbReference type="EMBL" id="GJM60855.1"/>
    </source>
</evidence>
<protein>
    <submittedName>
        <fullName evidence="2">Uncharacterized protein</fullName>
    </submittedName>
</protein>
<keyword evidence="1" id="KW-1133">Transmembrane helix</keyword>
<evidence type="ECO:0000256" key="1">
    <source>
        <dbReference type="SAM" id="Phobius"/>
    </source>
</evidence>
<proteinExistence type="predicted"/>
<keyword evidence="1" id="KW-0812">Transmembrane</keyword>
<dbReference type="Proteomes" id="UP001310022">
    <property type="component" value="Unassembled WGS sequence"/>
</dbReference>
<feature type="transmembrane region" description="Helical" evidence="1">
    <location>
        <begin position="12"/>
        <end position="31"/>
    </location>
</feature>
<name>A0AAN4VXZ1_9BACT</name>
<reference evidence="2 3" key="1">
    <citation type="submission" date="2021-12" db="EMBL/GenBank/DDBJ databases">
        <title>Genome sequencing of bacteria with rrn-lacking chromosome and rrn-plasmid.</title>
        <authorList>
            <person name="Anda M."/>
            <person name="Iwasaki W."/>
        </authorList>
    </citation>
    <scope>NUCLEOTIDE SEQUENCE [LARGE SCALE GENOMIC DNA]</scope>
    <source>
        <strain evidence="2 3">NBRC 15940</strain>
    </source>
</reference>
<feature type="transmembrane region" description="Helical" evidence="1">
    <location>
        <begin position="104"/>
        <end position="125"/>
    </location>
</feature>